<dbReference type="InterPro" id="IPR023401">
    <property type="entry name" value="ODC_N"/>
</dbReference>
<dbReference type="InterPro" id="IPR003462">
    <property type="entry name" value="ODC_Mu_crystall"/>
</dbReference>
<organism evidence="1 2">
    <name type="scientific">Lentibacillus persicus</name>
    <dbReference type="NCBI Taxonomy" id="640948"/>
    <lineage>
        <taxon>Bacteria</taxon>
        <taxon>Bacillati</taxon>
        <taxon>Bacillota</taxon>
        <taxon>Bacilli</taxon>
        <taxon>Bacillales</taxon>
        <taxon>Bacillaceae</taxon>
        <taxon>Lentibacillus</taxon>
    </lineage>
</organism>
<keyword evidence="2" id="KW-1185">Reference proteome</keyword>
<name>A0A1I1W617_9BACI</name>
<dbReference type="RefSeq" id="WP_090084540.1">
    <property type="nucleotide sequence ID" value="NZ_FOMR01000005.1"/>
</dbReference>
<gene>
    <name evidence="1" type="ORF">SAMN05216238_105221</name>
</gene>
<evidence type="ECO:0000313" key="1">
    <source>
        <dbReference type="EMBL" id="SFD90449.1"/>
    </source>
</evidence>
<dbReference type="OrthoDB" id="9792005at2"/>
<sequence>MSEKLELLYLQEEDVIEAGVLNMAQCITTIEDMFRLIGKGDYIMGGPNRNDHGLMLWFNENEPFENMPKAGPDRRFMSLIAYLGGDYDVVGNKWYGSNIENVDKGLPRSVHTFTLNDKETGAPLAIMAGNLISSARTGAVPGVFSKHLAKKESKVLGAIGGGAINQSCIDAITTSVNTLEKVVLFDINLEKGKQIAEKLHEQIGLPVEVVDDIDACVEQSDIVTVATSGKTKPTIKEESIKPGALIILTGAASFSDASYQNHRVVADLWSMHEKWLEDGLSHPDGISSITSWTMSGELLEKIHNGDYDSSQVDDLGDIIAGKKAGRTSEDEAIICMTGGLPTEDVAWGYHVYQNALEHNIGTRLPLWNSSYLTK</sequence>
<dbReference type="GO" id="GO:0005737">
    <property type="term" value="C:cytoplasm"/>
    <property type="evidence" value="ECO:0007669"/>
    <property type="project" value="TreeGrafter"/>
</dbReference>
<dbReference type="Proteomes" id="UP000199474">
    <property type="component" value="Unassembled WGS sequence"/>
</dbReference>
<dbReference type="SUPFAM" id="SSF51735">
    <property type="entry name" value="NAD(P)-binding Rossmann-fold domains"/>
    <property type="match status" value="1"/>
</dbReference>
<dbReference type="Gene3D" id="3.30.1780.10">
    <property type="entry name" value="ornithine cyclodeaminase, domain 1"/>
    <property type="match status" value="1"/>
</dbReference>
<dbReference type="InterPro" id="IPR036291">
    <property type="entry name" value="NAD(P)-bd_dom_sf"/>
</dbReference>
<dbReference type="Gene3D" id="3.40.50.720">
    <property type="entry name" value="NAD(P)-binding Rossmann-like Domain"/>
    <property type="match status" value="1"/>
</dbReference>
<protein>
    <submittedName>
        <fullName evidence="1">Ornithine cyclodeaminase</fullName>
    </submittedName>
</protein>
<evidence type="ECO:0000313" key="2">
    <source>
        <dbReference type="Proteomes" id="UP000199474"/>
    </source>
</evidence>
<accession>A0A1I1W617</accession>
<dbReference type="Pfam" id="PF02423">
    <property type="entry name" value="OCD_Mu_crystall"/>
    <property type="match status" value="1"/>
</dbReference>
<reference evidence="2" key="1">
    <citation type="submission" date="2016-10" db="EMBL/GenBank/DDBJ databases">
        <authorList>
            <person name="Varghese N."/>
            <person name="Submissions S."/>
        </authorList>
    </citation>
    <scope>NUCLEOTIDE SEQUENCE [LARGE SCALE GENOMIC DNA]</scope>
    <source>
        <strain evidence="2">DSM 22530</strain>
    </source>
</reference>
<dbReference type="PANTHER" id="PTHR13812:SF19">
    <property type="entry name" value="KETIMINE REDUCTASE MU-CRYSTALLIN"/>
    <property type="match status" value="1"/>
</dbReference>
<dbReference type="EMBL" id="FOMR01000005">
    <property type="protein sequence ID" value="SFD90449.1"/>
    <property type="molecule type" value="Genomic_DNA"/>
</dbReference>
<proteinExistence type="predicted"/>
<dbReference type="NCBIfam" id="NF004848">
    <property type="entry name" value="PRK06199.1"/>
    <property type="match status" value="1"/>
</dbReference>
<dbReference type="PIRSF" id="PIRSF001439">
    <property type="entry name" value="CryM"/>
    <property type="match status" value="1"/>
</dbReference>
<dbReference type="STRING" id="640948.SAMN05216238_105221"/>
<dbReference type="PANTHER" id="PTHR13812">
    <property type="entry name" value="KETIMINE REDUCTASE MU-CRYSTALLIN"/>
    <property type="match status" value="1"/>
</dbReference>
<dbReference type="AlphaFoldDB" id="A0A1I1W617"/>